<feature type="transmembrane region" description="Helical" evidence="1">
    <location>
        <begin position="90"/>
        <end position="111"/>
    </location>
</feature>
<protein>
    <submittedName>
        <fullName evidence="2">Putative transcriptional regulator</fullName>
    </submittedName>
</protein>
<evidence type="ECO:0000313" key="3">
    <source>
        <dbReference type="Proteomes" id="UP000562464"/>
    </source>
</evidence>
<keyword evidence="1" id="KW-0472">Membrane</keyword>
<evidence type="ECO:0000313" key="2">
    <source>
        <dbReference type="EMBL" id="MBB5887575.1"/>
    </source>
</evidence>
<keyword evidence="1" id="KW-0812">Transmembrane</keyword>
<proteinExistence type="predicted"/>
<dbReference type="AlphaFoldDB" id="A0A841C564"/>
<name>A0A841C564_9LACT</name>
<keyword evidence="1" id="KW-1133">Transmembrane helix</keyword>
<keyword evidence="3" id="KW-1185">Reference proteome</keyword>
<dbReference type="RefSeq" id="WP_183538894.1">
    <property type="nucleotide sequence ID" value="NZ_JACHHV010000005.1"/>
</dbReference>
<dbReference type="InterPro" id="IPR036388">
    <property type="entry name" value="WH-like_DNA-bd_sf"/>
</dbReference>
<reference evidence="2 3" key="1">
    <citation type="submission" date="2020-08" db="EMBL/GenBank/DDBJ databases">
        <title>Genomic Encyclopedia of Type Strains, Phase IV (KMG-IV): sequencing the most valuable type-strain genomes for metagenomic binning, comparative biology and taxonomic classification.</title>
        <authorList>
            <person name="Goeker M."/>
        </authorList>
    </citation>
    <scope>NUCLEOTIDE SEQUENCE [LARGE SCALE GENOMIC DNA]</scope>
    <source>
        <strain evidence="2 3">DSM 14925</strain>
    </source>
</reference>
<sequence length="112" mass="12946">MKNELTKTEYKALKNFLYPHIDLPKVNYSPELIAANNKIDLSEAIEIVESLLQLGLIVKDEFRKNSNHYRITPKGSLYLKDQKEVLKEKIVWSIIIPTAVAIITSLIFNYIK</sequence>
<dbReference type="Gene3D" id="1.10.10.10">
    <property type="entry name" value="Winged helix-like DNA-binding domain superfamily/Winged helix DNA-binding domain"/>
    <property type="match status" value="1"/>
</dbReference>
<accession>A0A841C564</accession>
<evidence type="ECO:0000256" key="1">
    <source>
        <dbReference type="SAM" id="Phobius"/>
    </source>
</evidence>
<comment type="caution">
    <text evidence="2">The sequence shown here is derived from an EMBL/GenBank/DDBJ whole genome shotgun (WGS) entry which is preliminary data.</text>
</comment>
<gene>
    <name evidence="2" type="ORF">HNQ37_000447</name>
</gene>
<dbReference type="EMBL" id="JACHHV010000005">
    <property type="protein sequence ID" value="MBB5887575.1"/>
    <property type="molecule type" value="Genomic_DNA"/>
</dbReference>
<dbReference type="Proteomes" id="UP000562464">
    <property type="component" value="Unassembled WGS sequence"/>
</dbReference>
<organism evidence="2 3">
    <name type="scientific">Lactovum miscens</name>
    <dbReference type="NCBI Taxonomy" id="190387"/>
    <lineage>
        <taxon>Bacteria</taxon>
        <taxon>Bacillati</taxon>
        <taxon>Bacillota</taxon>
        <taxon>Bacilli</taxon>
        <taxon>Lactobacillales</taxon>
        <taxon>Streptococcaceae</taxon>
        <taxon>Lactovum</taxon>
    </lineage>
</organism>